<sequence>MVASSCKNLSKIELVYTVNTNLIKKLNQLDKAAIPESSLSYLDKDHKNEIIYKTRDKESESKLDFLLKQSQMLYRTALESASKISETEEFKFLKRMLGETDHDNFDDLDPDNIEAKDARKLDSDILQNPSDPDATYRFKYNSNVVYC</sequence>
<accession>A0A4R7YRJ1</accession>
<proteinExistence type="predicted"/>
<name>A0A4R7YRJ1_9FIRM</name>
<evidence type="ECO:0000313" key="1">
    <source>
        <dbReference type="EMBL" id="TDV99688.1"/>
    </source>
</evidence>
<dbReference type="Proteomes" id="UP000294697">
    <property type="component" value="Unassembled WGS sequence"/>
</dbReference>
<dbReference type="RefSeq" id="WP_111573164.1">
    <property type="nucleotide sequence ID" value="NZ_QLME01000027.1"/>
</dbReference>
<evidence type="ECO:0000313" key="2">
    <source>
        <dbReference type="Proteomes" id="UP000294697"/>
    </source>
</evidence>
<comment type="caution">
    <text evidence="1">The sequence shown here is derived from an EMBL/GenBank/DDBJ whole genome shotgun (WGS) entry which is preliminary data.</text>
</comment>
<dbReference type="AlphaFoldDB" id="A0A4R7YRJ1"/>
<protein>
    <submittedName>
        <fullName evidence="1">Uncharacterized protein</fullName>
    </submittedName>
</protein>
<dbReference type="EMBL" id="SODA01000030">
    <property type="protein sequence ID" value="TDV99688.1"/>
    <property type="molecule type" value="Genomic_DNA"/>
</dbReference>
<dbReference type="OrthoDB" id="9789070at2"/>
<reference evidence="1 2" key="1">
    <citation type="submission" date="2019-03" db="EMBL/GenBank/DDBJ databases">
        <title>Subsurface microbial communities from deep shales in Ohio and West Virginia, USA.</title>
        <authorList>
            <person name="Wrighton K."/>
        </authorList>
    </citation>
    <scope>NUCLEOTIDE SEQUENCE [LARGE SCALE GENOMIC DNA]</scope>
    <source>
        <strain evidence="1 2">MSL9.2</strain>
    </source>
</reference>
<organism evidence="1 2">
    <name type="scientific">Halanaerobium saccharolyticum</name>
    <dbReference type="NCBI Taxonomy" id="43595"/>
    <lineage>
        <taxon>Bacteria</taxon>
        <taxon>Bacillati</taxon>
        <taxon>Bacillota</taxon>
        <taxon>Clostridia</taxon>
        <taxon>Halanaerobiales</taxon>
        <taxon>Halanaerobiaceae</taxon>
        <taxon>Halanaerobium</taxon>
    </lineage>
</organism>
<gene>
    <name evidence="1" type="ORF">C8C77_1305</name>
</gene>